<keyword evidence="2" id="KW-1185">Reference proteome</keyword>
<reference evidence="1 2" key="1">
    <citation type="submission" date="2024-09" db="EMBL/GenBank/DDBJ databases">
        <authorList>
            <person name="Sun Q."/>
            <person name="Mori K."/>
        </authorList>
    </citation>
    <scope>NUCLEOTIDE SEQUENCE [LARGE SCALE GENOMIC DNA]</scope>
    <source>
        <strain evidence="1 2">CCM 7228</strain>
    </source>
</reference>
<dbReference type="EMBL" id="JBHLVO010000028">
    <property type="protein sequence ID" value="MFC0274014.1"/>
    <property type="molecule type" value="Genomic_DNA"/>
</dbReference>
<evidence type="ECO:0000313" key="2">
    <source>
        <dbReference type="Proteomes" id="UP001589854"/>
    </source>
</evidence>
<dbReference type="RefSeq" id="WP_378937847.1">
    <property type="nucleotide sequence ID" value="NZ_JBHLVO010000028.1"/>
</dbReference>
<protein>
    <recommendedName>
        <fullName evidence="3">Group-specific protein</fullName>
    </recommendedName>
</protein>
<organism evidence="1 2">
    <name type="scientific">Metabacillus herbersteinensis</name>
    <dbReference type="NCBI Taxonomy" id="283816"/>
    <lineage>
        <taxon>Bacteria</taxon>
        <taxon>Bacillati</taxon>
        <taxon>Bacillota</taxon>
        <taxon>Bacilli</taxon>
        <taxon>Bacillales</taxon>
        <taxon>Bacillaceae</taxon>
        <taxon>Metabacillus</taxon>
    </lineage>
</organism>
<name>A0ABV6GLK2_9BACI</name>
<evidence type="ECO:0000313" key="1">
    <source>
        <dbReference type="EMBL" id="MFC0274014.1"/>
    </source>
</evidence>
<proteinExistence type="predicted"/>
<sequence>MQQRTIRLRKVQHMAHQIMDEMNFNQELRESDTLRLVIDSLSRAVGDLADPSGNYSLNYLEEKVGNAHSLIFNKHRQLSAHIGK</sequence>
<evidence type="ECO:0008006" key="3">
    <source>
        <dbReference type="Google" id="ProtNLM"/>
    </source>
</evidence>
<gene>
    <name evidence="1" type="ORF">ACFFIX_21910</name>
</gene>
<accession>A0ABV6GLK2</accession>
<dbReference type="Proteomes" id="UP001589854">
    <property type="component" value="Unassembled WGS sequence"/>
</dbReference>
<comment type="caution">
    <text evidence="1">The sequence shown here is derived from an EMBL/GenBank/DDBJ whole genome shotgun (WGS) entry which is preliminary data.</text>
</comment>